<feature type="domain" description="Reverse transcriptase" evidence="1">
    <location>
        <begin position="64"/>
        <end position="321"/>
    </location>
</feature>
<dbReference type="Pfam" id="PF00078">
    <property type="entry name" value="RVT_1"/>
    <property type="match status" value="1"/>
</dbReference>
<dbReference type="GO" id="GO:0071897">
    <property type="term" value="P:DNA biosynthetic process"/>
    <property type="evidence" value="ECO:0007669"/>
    <property type="project" value="UniProtKB-ARBA"/>
</dbReference>
<comment type="caution">
    <text evidence="2">The sequence shown here is derived from an EMBL/GenBank/DDBJ whole genome shotgun (WGS) entry which is preliminary data.</text>
</comment>
<organism evidence="2 3">
    <name type="scientific">Macrosiphum euphorbiae</name>
    <name type="common">potato aphid</name>
    <dbReference type="NCBI Taxonomy" id="13131"/>
    <lineage>
        <taxon>Eukaryota</taxon>
        <taxon>Metazoa</taxon>
        <taxon>Ecdysozoa</taxon>
        <taxon>Arthropoda</taxon>
        <taxon>Hexapoda</taxon>
        <taxon>Insecta</taxon>
        <taxon>Pterygota</taxon>
        <taxon>Neoptera</taxon>
        <taxon>Paraneoptera</taxon>
        <taxon>Hemiptera</taxon>
        <taxon>Sternorrhyncha</taxon>
        <taxon>Aphidomorpha</taxon>
        <taxon>Aphidoidea</taxon>
        <taxon>Aphididae</taxon>
        <taxon>Macrosiphini</taxon>
        <taxon>Macrosiphum</taxon>
    </lineage>
</organism>
<evidence type="ECO:0000259" key="1">
    <source>
        <dbReference type="PROSITE" id="PS50878"/>
    </source>
</evidence>
<evidence type="ECO:0000313" key="2">
    <source>
        <dbReference type="EMBL" id="CAI6376454.1"/>
    </source>
</evidence>
<dbReference type="AlphaFoldDB" id="A0AAV0Y679"/>
<dbReference type="CDD" id="cd01650">
    <property type="entry name" value="RT_nLTR_like"/>
    <property type="match status" value="1"/>
</dbReference>
<dbReference type="InterPro" id="IPR043502">
    <property type="entry name" value="DNA/RNA_pol_sf"/>
</dbReference>
<protein>
    <recommendedName>
        <fullName evidence="1">Reverse transcriptase domain-containing protein</fullName>
    </recommendedName>
</protein>
<gene>
    <name evidence="2" type="ORF">MEUPH1_LOCUS29823</name>
</gene>
<dbReference type="Proteomes" id="UP001160148">
    <property type="component" value="Unassembled WGS sequence"/>
</dbReference>
<dbReference type="SUPFAM" id="SSF56672">
    <property type="entry name" value="DNA/RNA polymerases"/>
    <property type="match status" value="1"/>
</dbReference>
<dbReference type="PANTHER" id="PTHR19446">
    <property type="entry name" value="REVERSE TRANSCRIPTASES"/>
    <property type="match status" value="1"/>
</dbReference>
<name>A0AAV0Y679_9HEMI</name>
<keyword evidence="3" id="KW-1185">Reference proteome</keyword>
<accession>A0AAV0Y679</accession>
<proteinExistence type="predicted"/>
<sequence length="321" mass="35449">MHQAPIWPVARPTEEVPLITVAELASIGARLPTNKAPGPDGVPDIILKRIISKKPELILDTLNRCLLQGHFPKPWKEATLVLLPKGKKPLELPSSYRPICLINTIGKLLERVIKKRLEAHLEETSGISDRQFGFVKGRSTIDAIEKAMEVVNKAGTGPHYKRELCAMVCLDVANAFNSAPWANIEDALVKKEVPEYLVCILRSYLSERAILYGDTTRRAVTSGVPQGSVLGPILWIVMYDDLLRIAMPGNIRGMSSSSLIAFAEDVAMVATWRTTALLEESMNPSLDAVARWMAKTGLTLSVSKTEAIMLTTKRGYTQPRR</sequence>
<evidence type="ECO:0000313" key="3">
    <source>
        <dbReference type="Proteomes" id="UP001160148"/>
    </source>
</evidence>
<dbReference type="EMBL" id="CARXXK010001484">
    <property type="protein sequence ID" value="CAI6376454.1"/>
    <property type="molecule type" value="Genomic_DNA"/>
</dbReference>
<reference evidence="2 3" key="1">
    <citation type="submission" date="2023-01" db="EMBL/GenBank/DDBJ databases">
        <authorList>
            <person name="Whitehead M."/>
        </authorList>
    </citation>
    <scope>NUCLEOTIDE SEQUENCE [LARGE SCALE GENOMIC DNA]</scope>
</reference>
<dbReference type="InterPro" id="IPR000477">
    <property type="entry name" value="RT_dom"/>
</dbReference>
<dbReference type="PROSITE" id="PS50878">
    <property type="entry name" value="RT_POL"/>
    <property type="match status" value="1"/>
</dbReference>